<accession>A0A849I691</accession>
<proteinExistence type="predicted"/>
<sequence length="188" mass="20338">MAHRVLVTGASIAGCTAAWWLSHLGNEVTVVERTAEFRDGGQNIDVRGIGREVLRRMGLEQRVLECGTGETGTAWVDGDGRIVAQFTTDELGGDGPTAEMEILRGDLARVLYEAARDTVEFRFGDSIRGQGIPKIAPKLANPKTRLGIRLLHAALRIASTRGVRLIAGRLFSRPPKAPDISVYEHPAG</sequence>
<dbReference type="InterPro" id="IPR036188">
    <property type="entry name" value="FAD/NAD-bd_sf"/>
</dbReference>
<evidence type="ECO:0000313" key="3">
    <source>
        <dbReference type="Proteomes" id="UP000564885"/>
    </source>
</evidence>
<dbReference type="GO" id="GO:0071949">
    <property type="term" value="F:FAD binding"/>
    <property type="evidence" value="ECO:0007669"/>
    <property type="project" value="InterPro"/>
</dbReference>
<dbReference type="SUPFAM" id="SSF51905">
    <property type="entry name" value="FAD/NAD(P)-binding domain"/>
    <property type="match status" value="1"/>
</dbReference>
<organism evidence="2 3">
    <name type="scientific">Enterovirga aerilata</name>
    <dbReference type="NCBI Taxonomy" id="2730920"/>
    <lineage>
        <taxon>Bacteria</taxon>
        <taxon>Pseudomonadati</taxon>
        <taxon>Pseudomonadota</taxon>
        <taxon>Alphaproteobacteria</taxon>
        <taxon>Hyphomicrobiales</taxon>
        <taxon>Methylobacteriaceae</taxon>
        <taxon>Enterovirga</taxon>
    </lineage>
</organism>
<protein>
    <submittedName>
        <fullName evidence="2">NAD-binding protein</fullName>
    </submittedName>
</protein>
<dbReference type="RefSeq" id="WP_171217007.1">
    <property type="nucleotide sequence ID" value="NZ_JABEPP010000001.1"/>
</dbReference>
<reference evidence="2 3" key="1">
    <citation type="submission" date="2020-04" db="EMBL/GenBank/DDBJ databases">
        <title>Enterovirga sp. isolate from soil.</title>
        <authorList>
            <person name="Chea S."/>
            <person name="Kim D.-U."/>
        </authorList>
    </citation>
    <scope>NUCLEOTIDE SEQUENCE [LARGE SCALE GENOMIC DNA]</scope>
    <source>
        <strain evidence="2 3">DB1703</strain>
    </source>
</reference>
<dbReference type="InterPro" id="IPR002938">
    <property type="entry name" value="FAD-bd"/>
</dbReference>
<dbReference type="AlphaFoldDB" id="A0A849I691"/>
<dbReference type="Gene3D" id="3.30.9.10">
    <property type="entry name" value="D-Amino Acid Oxidase, subunit A, domain 2"/>
    <property type="match status" value="1"/>
</dbReference>
<dbReference type="PANTHER" id="PTHR46865:SF2">
    <property type="entry name" value="MONOOXYGENASE"/>
    <property type="match status" value="1"/>
</dbReference>
<dbReference type="PROSITE" id="PS51257">
    <property type="entry name" value="PROKAR_LIPOPROTEIN"/>
    <property type="match status" value="1"/>
</dbReference>
<dbReference type="EMBL" id="JABEPP010000001">
    <property type="protein sequence ID" value="NNM71557.1"/>
    <property type="molecule type" value="Genomic_DNA"/>
</dbReference>
<dbReference type="InterPro" id="IPR051704">
    <property type="entry name" value="FAD_aromatic-hydroxylase"/>
</dbReference>
<gene>
    <name evidence="2" type="ORF">HJG44_03980</name>
</gene>
<dbReference type="Pfam" id="PF01494">
    <property type="entry name" value="FAD_binding_3"/>
    <property type="match status" value="1"/>
</dbReference>
<dbReference type="PANTHER" id="PTHR46865">
    <property type="entry name" value="OXIDOREDUCTASE-RELATED"/>
    <property type="match status" value="1"/>
</dbReference>
<dbReference type="Proteomes" id="UP000564885">
    <property type="component" value="Unassembled WGS sequence"/>
</dbReference>
<keyword evidence="3" id="KW-1185">Reference proteome</keyword>
<evidence type="ECO:0000259" key="1">
    <source>
        <dbReference type="Pfam" id="PF01494"/>
    </source>
</evidence>
<evidence type="ECO:0000313" key="2">
    <source>
        <dbReference type="EMBL" id="NNM71557.1"/>
    </source>
</evidence>
<comment type="caution">
    <text evidence="2">The sequence shown here is derived from an EMBL/GenBank/DDBJ whole genome shotgun (WGS) entry which is preliminary data.</text>
</comment>
<name>A0A849I691_9HYPH</name>
<feature type="domain" description="FAD-binding" evidence="1">
    <location>
        <begin position="4"/>
        <end position="125"/>
    </location>
</feature>
<dbReference type="Gene3D" id="3.50.50.60">
    <property type="entry name" value="FAD/NAD(P)-binding domain"/>
    <property type="match status" value="1"/>
</dbReference>